<comment type="subcellular location">
    <subcellularLocation>
        <location evidence="1">Mitochondrion inner membrane</location>
        <topology evidence="1">Single-pass membrane protein</topology>
    </subcellularLocation>
</comment>
<dbReference type="InterPro" id="IPR023214">
    <property type="entry name" value="HAD_sf"/>
</dbReference>
<evidence type="ECO:0000313" key="3">
    <source>
        <dbReference type="EMBL" id="JAC62060.1"/>
    </source>
</evidence>
<protein>
    <recommendedName>
        <fullName evidence="1">Mitochondrial import inner membrane translocase subunit TIM50</fullName>
    </recommendedName>
</protein>
<organism evidence="3">
    <name type="scientific">Tetraselmis sp. GSL018</name>
    <dbReference type="NCBI Taxonomy" id="582737"/>
    <lineage>
        <taxon>Eukaryota</taxon>
        <taxon>Viridiplantae</taxon>
        <taxon>Chlorophyta</taxon>
        <taxon>core chlorophytes</taxon>
        <taxon>Chlorodendrophyceae</taxon>
        <taxon>Chlorodendrales</taxon>
        <taxon>Chlorodendraceae</taxon>
        <taxon>Tetraselmis</taxon>
    </lineage>
</organism>
<accession>A0A061QUE9</accession>
<evidence type="ECO:0000256" key="1">
    <source>
        <dbReference type="RuleBase" id="RU365079"/>
    </source>
</evidence>
<keyword evidence="1" id="KW-0653">Protein transport</keyword>
<dbReference type="PANTHER" id="PTHR12210">
    <property type="entry name" value="DULLARD PROTEIN PHOSPHATASE"/>
    <property type="match status" value="1"/>
</dbReference>
<keyword evidence="1" id="KW-0809">Transit peptide</keyword>
<reference evidence="3" key="1">
    <citation type="submission" date="2014-05" db="EMBL/GenBank/DDBJ databases">
        <title>The transcriptome of the halophilic microalga Tetraselmis sp. GSL018 isolated from the Great Salt Lake, Utah.</title>
        <authorList>
            <person name="Jinkerson R.E."/>
            <person name="D'Adamo S."/>
            <person name="Posewitz M.C."/>
        </authorList>
    </citation>
    <scope>NUCLEOTIDE SEQUENCE</scope>
    <source>
        <strain evidence="3">GSL018</strain>
    </source>
</reference>
<evidence type="ECO:0000259" key="2">
    <source>
        <dbReference type="PROSITE" id="PS50969"/>
    </source>
</evidence>
<dbReference type="GO" id="GO:0015031">
    <property type="term" value="P:protein transport"/>
    <property type="evidence" value="ECO:0007669"/>
    <property type="project" value="UniProtKB-KW"/>
</dbReference>
<dbReference type="Gene3D" id="3.40.50.1000">
    <property type="entry name" value="HAD superfamily/HAD-like"/>
    <property type="match status" value="1"/>
</dbReference>
<sequence>MSCGKRHLVILDVNGVLAERYAAFKLREAPQGQPSAVLPRGWQVYNRPHMEEAINFLLDNFYVMVWSSMRRDNLDEMVKHCFKDRASALLGVWDQSHCTQVHDQDLEPGFRAMHSIAKGKPIFLKEISSIKNDPQLERFYPDNVLLIDDSQYKVIRNPKHTAIHPEPWKTDRTTANGFPFPHEDRELVLLCHYLKGVSSSRLVTSFVRDIPFALWKAFDRFVVNEHKVARASEWWLQQSVESKALAEIWEWELCKARGALVAHLVAVATNAAEMARAFYINRGPCVEAEDAMDVVHALWPIFPRAVHHTLDCRDGPTYVPDPAHRIDIVIDTFNVAFDPWWLLGVRPGIPLQPLWEEVVRAAREDRRAPPLAEVLRLWDMSRHSMRSFAWELGQRLVGNRAPQR</sequence>
<dbReference type="SUPFAM" id="SSF56784">
    <property type="entry name" value="HAD-like"/>
    <property type="match status" value="1"/>
</dbReference>
<keyword evidence="1" id="KW-0813">Transport</keyword>
<dbReference type="SMART" id="SM00577">
    <property type="entry name" value="CPDc"/>
    <property type="match status" value="1"/>
</dbReference>
<dbReference type="InterPro" id="IPR004274">
    <property type="entry name" value="FCP1_dom"/>
</dbReference>
<gene>
    <name evidence="4" type="ORF">TSPGSL018_12310</name>
    <name evidence="3" type="ORF">TSPGSL018_24410</name>
</gene>
<comment type="function">
    <text evidence="1">Essential component of the TIM23 complex, a complex that mediates the translocation of transit peptide-containing proteins across the mitochondrial inner membrane.</text>
</comment>
<dbReference type="EMBL" id="GBEZ01024984">
    <property type="protein sequence ID" value="JAC62060.1"/>
    <property type="molecule type" value="Transcribed_RNA"/>
</dbReference>
<dbReference type="AlphaFoldDB" id="A0A061QUE9"/>
<dbReference type="InterPro" id="IPR036412">
    <property type="entry name" value="HAD-like_sf"/>
</dbReference>
<feature type="domain" description="FCP1 homology" evidence="2">
    <location>
        <begin position="2"/>
        <end position="197"/>
    </location>
</feature>
<proteinExistence type="inferred from homology"/>
<comment type="subunit">
    <text evidence="1">Component of the TIM23 complex.</text>
</comment>
<keyword evidence="1" id="KW-0811">Translocation</keyword>
<keyword evidence="1" id="KW-0496">Mitochondrion</keyword>
<comment type="similarity">
    <text evidence="1">Belongs to the TIM50 family.</text>
</comment>
<dbReference type="InterPro" id="IPR050365">
    <property type="entry name" value="TIM50"/>
</dbReference>
<evidence type="ECO:0000313" key="4">
    <source>
        <dbReference type="EMBL" id="JAC79602.1"/>
    </source>
</evidence>
<name>A0A061QUE9_9CHLO</name>
<dbReference type="EMBL" id="GBEZ01005738">
    <property type="protein sequence ID" value="JAC79602.1"/>
    <property type="molecule type" value="Transcribed_RNA"/>
</dbReference>
<dbReference type="PROSITE" id="PS50969">
    <property type="entry name" value="FCP1"/>
    <property type="match status" value="1"/>
</dbReference>
<dbReference type="GO" id="GO:0005744">
    <property type="term" value="C:TIM23 mitochondrial import inner membrane translocase complex"/>
    <property type="evidence" value="ECO:0007669"/>
    <property type="project" value="UniProtKB-UniRule"/>
</dbReference>
<dbReference type="Pfam" id="PF03031">
    <property type="entry name" value="NIF"/>
    <property type="match status" value="1"/>
</dbReference>